<protein>
    <submittedName>
        <fullName evidence="2">15410_t:CDS:1</fullName>
    </submittedName>
</protein>
<proteinExistence type="predicted"/>
<gene>
    <name evidence="2" type="ORF">DERYTH_LOCUS21421</name>
</gene>
<accession>A0A9N9P560</accession>
<evidence type="ECO:0000313" key="3">
    <source>
        <dbReference type="Proteomes" id="UP000789405"/>
    </source>
</evidence>
<comment type="caution">
    <text evidence="2">The sequence shown here is derived from an EMBL/GenBank/DDBJ whole genome shotgun (WGS) entry which is preliminary data.</text>
</comment>
<dbReference type="OrthoDB" id="2438044at2759"/>
<dbReference type="EMBL" id="CAJVPY010027269">
    <property type="protein sequence ID" value="CAG8790941.1"/>
    <property type="molecule type" value="Genomic_DNA"/>
</dbReference>
<evidence type="ECO:0000313" key="2">
    <source>
        <dbReference type="EMBL" id="CAG8790941.1"/>
    </source>
</evidence>
<feature type="coiled-coil region" evidence="1">
    <location>
        <begin position="335"/>
        <end position="362"/>
    </location>
</feature>
<feature type="non-terminal residue" evidence="2">
    <location>
        <position position="1"/>
    </location>
</feature>
<keyword evidence="1" id="KW-0175">Coiled coil</keyword>
<evidence type="ECO:0000256" key="1">
    <source>
        <dbReference type="SAM" id="Coils"/>
    </source>
</evidence>
<name>A0A9N9P560_9GLOM</name>
<reference evidence="2" key="1">
    <citation type="submission" date="2021-06" db="EMBL/GenBank/DDBJ databases">
        <authorList>
            <person name="Kallberg Y."/>
            <person name="Tangrot J."/>
            <person name="Rosling A."/>
        </authorList>
    </citation>
    <scope>NUCLEOTIDE SEQUENCE</scope>
    <source>
        <strain evidence="2">MA453B</strain>
    </source>
</reference>
<sequence length="679" mass="78693">ADRRCWQAFVTAVSIWSQRIITEAEIEAELGSFPNSNRNMELEVLENFNRQIYIRQIKAKAYHYLPRNFLSSLDLIAQINVEKTGTLGHYNFTVQEALDFHAMSGGLIDHIVTGSERFPGHFVGPFHEIILSTEIIKFLVQYYSEIYPNYNFYDENQLPKSEKSILVSSTARRATALKLGEEKYGSFFSRSDLNSHVLARWQLENERVNWPGIIKFFIEHRVSLPNSKTPTSHYLAIVDWYRRDSQKQSYFYVKSRDKLFKNILSTNADGTYHAELWEDRFVERGIVTILPIQRIIGRFAKSNGIKLSGTTLNSLSTSITSLTQSVNEMKTTLNSSDIKNQLEITKNSIDSLKRRFDIYEQNQNEIATTIQRINSEHGIKIQRLEDTLITATTTLENLSTSTSALQDTTNNILSHIQSYDNNISSITNTMINSPRAITVANPVLTAKVHDKMRYFNGFDDESQSQDRNYIYDFELGPKNRKNKRITRNYVDLFIKEFDVQFENTQTNEKWNETTITEICEAYFKTLKKEPALNKIPESNLNYPKIEVEKLFSFEATSPEVSDAEEIPISGSDDLDISQSFRRKLLVPVLPWISDEAIHIRGLVEDFIKRNRVEKLNSGGRHSYTTPLPREIIKMDDPRWITMRSMIPPKPKDLPNWAWNQIDPSEYFENSDDIDDYIYE</sequence>
<keyword evidence="3" id="KW-1185">Reference proteome</keyword>
<dbReference type="AlphaFoldDB" id="A0A9N9P560"/>
<organism evidence="2 3">
    <name type="scientific">Dentiscutata erythropus</name>
    <dbReference type="NCBI Taxonomy" id="1348616"/>
    <lineage>
        <taxon>Eukaryota</taxon>
        <taxon>Fungi</taxon>
        <taxon>Fungi incertae sedis</taxon>
        <taxon>Mucoromycota</taxon>
        <taxon>Glomeromycotina</taxon>
        <taxon>Glomeromycetes</taxon>
        <taxon>Diversisporales</taxon>
        <taxon>Gigasporaceae</taxon>
        <taxon>Dentiscutata</taxon>
    </lineage>
</organism>
<dbReference type="Proteomes" id="UP000789405">
    <property type="component" value="Unassembled WGS sequence"/>
</dbReference>